<dbReference type="EMBL" id="MIGB01000049">
    <property type="protein sequence ID" value="OSY35601.1"/>
    <property type="molecule type" value="Genomic_DNA"/>
</dbReference>
<dbReference type="Pfam" id="PF00126">
    <property type="entry name" value="HTH_1"/>
    <property type="match status" value="1"/>
</dbReference>
<dbReference type="FunFam" id="1.10.10.10:FF:000001">
    <property type="entry name" value="LysR family transcriptional regulator"/>
    <property type="match status" value="1"/>
</dbReference>
<dbReference type="InterPro" id="IPR000847">
    <property type="entry name" value="LysR_HTH_N"/>
</dbReference>
<evidence type="ECO:0000313" key="6">
    <source>
        <dbReference type="EMBL" id="OSY35601.1"/>
    </source>
</evidence>
<dbReference type="PANTHER" id="PTHR30126:SF39">
    <property type="entry name" value="HTH-TYPE TRANSCRIPTIONAL REGULATOR CYSL"/>
    <property type="match status" value="1"/>
</dbReference>
<dbReference type="GO" id="GO:0000976">
    <property type="term" value="F:transcription cis-regulatory region binding"/>
    <property type="evidence" value="ECO:0007669"/>
    <property type="project" value="TreeGrafter"/>
</dbReference>
<dbReference type="GO" id="GO:0003700">
    <property type="term" value="F:DNA-binding transcription factor activity"/>
    <property type="evidence" value="ECO:0007669"/>
    <property type="project" value="InterPro"/>
</dbReference>
<evidence type="ECO:0000313" key="7">
    <source>
        <dbReference type="Proteomes" id="UP000194360"/>
    </source>
</evidence>
<comment type="similarity">
    <text evidence="1">Belongs to the LysR transcriptional regulatory family.</text>
</comment>
<keyword evidence="7" id="KW-1185">Reference proteome</keyword>
<organism evidence="6 7">
    <name type="scientific">Pseudonocardia autotrophica</name>
    <name type="common">Amycolata autotrophica</name>
    <name type="synonym">Nocardia autotrophica</name>
    <dbReference type="NCBI Taxonomy" id="2074"/>
    <lineage>
        <taxon>Bacteria</taxon>
        <taxon>Bacillati</taxon>
        <taxon>Actinomycetota</taxon>
        <taxon>Actinomycetes</taxon>
        <taxon>Pseudonocardiales</taxon>
        <taxon>Pseudonocardiaceae</taxon>
        <taxon>Pseudonocardia</taxon>
    </lineage>
</organism>
<reference evidence="6 7" key="1">
    <citation type="submission" date="2016-09" db="EMBL/GenBank/DDBJ databases">
        <title>Pseudonocardia autotrophica DSM535, a candidate organism with high potential of specific P450 cytochromes.</title>
        <authorList>
            <person name="Grumaz C."/>
            <person name="Vainshtein Y."/>
            <person name="Kirstahler P."/>
            <person name="Sohn K."/>
        </authorList>
    </citation>
    <scope>NUCLEOTIDE SEQUENCE [LARGE SCALE GENOMIC DNA]</scope>
    <source>
        <strain evidence="6 7">DSM 535</strain>
    </source>
</reference>
<dbReference type="PROSITE" id="PS50931">
    <property type="entry name" value="HTH_LYSR"/>
    <property type="match status" value="1"/>
</dbReference>
<name>A0A1Y2MKN0_PSEAH</name>
<dbReference type="InterPro" id="IPR036388">
    <property type="entry name" value="WH-like_DNA-bd_sf"/>
</dbReference>
<gene>
    <name evidence="6" type="primary">cysL_2</name>
    <name evidence="6" type="ORF">BG845_05936</name>
</gene>
<dbReference type="OrthoDB" id="9808620at2"/>
<dbReference type="InterPro" id="IPR005119">
    <property type="entry name" value="LysR_subst-bd"/>
</dbReference>
<evidence type="ECO:0000256" key="1">
    <source>
        <dbReference type="ARBA" id="ARBA00009437"/>
    </source>
</evidence>
<evidence type="ECO:0000256" key="2">
    <source>
        <dbReference type="ARBA" id="ARBA00023015"/>
    </source>
</evidence>
<dbReference type="STRING" id="2074.BG845_05936"/>
<accession>A0A1Y2MKN0</accession>
<dbReference type="RefSeq" id="WP_085916017.1">
    <property type="nucleotide sequence ID" value="NZ_AP018920.1"/>
</dbReference>
<dbReference type="Gene3D" id="1.10.10.10">
    <property type="entry name" value="Winged helix-like DNA-binding domain superfamily/Winged helix DNA-binding domain"/>
    <property type="match status" value="1"/>
</dbReference>
<keyword evidence="3" id="KW-0238">DNA-binding</keyword>
<evidence type="ECO:0000259" key="5">
    <source>
        <dbReference type="PROSITE" id="PS50931"/>
    </source>
</evidence>
<dbReference type="SUPFAM" id="SSF46785">
    <property type="entry name" value="Winged helix' DNA-binding domain"/>
    <property type="match status" value="1"/>
</dbReference>
<evidence type="ECO:0000256" key="3">
    <source>
        <dbReference type="ARBA" id="ARBA00023125"/>
    </source>
</evidence>
<dbReference type="Gene3D" id="3.40.190.290">
    <property type="match status" value="1"/>
</dbReference>
<dbReference type="SUPFAM" id="SSF53850">
    <property type="entry name" value="Periplasmic binding protein-like II"/>
    <property type="match status" value="1"/>
</dbReference>
<dbReference type="PRINTS" id="PR00039">
    <property type="entry name" value="HTHLYSR"/>
</dbReference>
<keyword evidence="2" id="KW-0805">Transcription regulation</keyword>
<dbReference type="PANTHER" id="PTHR30126">
    <property type="entry name" value="HTH-TYPE TRANSCRIPTIONAL REGULATOR"/>
    <property type="match status" value="1"/>
</dbReference>
<sequence length="303" mass="32344">MERLPDVSSLQLLVQVAKRGSIGAAAHDAGVSQPAVSKRITALERELGVRLLDRSRRGSALTDAGELVTGWAGRVLDELTVLTDGVEALRREAAGQLTVAASLTVAEHLLPGWLGKLRRSLPELHVGLQVMNSMRVCELTRDQLVDVGFIESPTMIKGLRSRVVARDRLVLVVSRRHPWARRRRPVDVTELAATPVISRERGSGTRETLEHAASRAGSRLVAPLLELGSSAAIRSTVLDAGGPAVLSELIVAADLAAGVLVEVPTDGIDLTRVLRAVWPSTATPPAPAEALIRCALRSSSGRR</sequence>
<dbReference type="AlphaFoldDB" id="A0A1Y2MKN0"/>
<dbReference type="Proteomes" id="UP000194360">
    <property type="component" value="Unassembled WGS sequence"/>
</dbReference>
<evidence type="ECO:0000256" key="4">
    <source>
        <dbReference type="ARBA" id="ARBA00023163"/>
    </source>
</evidence>
<keyword evidence="4" id="KW-0804">Transcription</keyword>
<protein>
    <submittedName>
        <fullName evidence="6">HTH-type transcriptional regulator CysL</fullName>
    </submittedName>
</protein>
<feature type="domain" description="HTH lysR-type" evidence="5">
    <location>
        <begin position="5"/>
        <end position="62"/>
    </location>
</feature>
<dbReference type="InterPro" id="IPR036390">
    <property type="entry name" value="WH_DNA-bd_sf"/>
</dbReference>
<comment type="caution">
    <text evidence="6">The sequence shown here is derived from an EMBL/GenBank/DDBJ whole genome shotgun (WGS) entry which is preliminary data.</text>
</comment>
<dbReference type="Pfam" id="PF03466">
    <property type="entry name" value="LysR_substrate"/>
    <property type="match status" value="1"/>
</dbReference>
<proteinExistence type="inferred from homology"/>